<evidence type="ECO:0000313" key="5">
    <source>
        <dbReference type="EMBL" id="NEC21207.1"/>
    </source>
</evidence>
<evidence type="ECO:0000313" key="6">
    <source>
        <dbReference type="Proteomes" id="UP000469670"/>
    </source>
</evidence>
<feature type="region of interest" description="Disordered" evidence="2">
    <location>
        <begin position="46"/>
        <end position="85"/>
    </location>
</feature>
<dbReference type="Gene3D" id="3.30.60.230">
    <property type="entry name" value="Lsr2, dimerization domain"/>
    <property type="match status" value="1"/>
</dbReference>
<dbReference type="InterPro" id="IPR036625">
    <property type="entry name" value="E3-bd_dom_sf"/>
</dbReference>
<protein>
    <submittedName>
        <fullName evidence="5">Lsr2 family protein</fullName>
    </submittedName>
</protein>
<sequence length="115" mass="12642">MAQKIVTTLIDDLTGEEGEDVTNRTFALDGIEYEIDLDKANSAKLTKDLKPYVEAGRKPQKSRSSAAPRRSGRTAAGPKQDTAAVRQWARENGHSVNDRGRIPAEILEAYEKASK</sequence>
<dbReference type="Proteomes" id="UP000469670">
    <property type="component" value="Unassembled WGS sequence"/>
</dbReference>
<dbReference type="RefSeq" id="WP_164205233.1">
    <property type="nucleotide sequence ID" value="NZ_JAAGMP010001046.1"/>
</dbReference>
<feature type="compositionally biased region" description="Basic and acidic residues" evidence="2">
    <location>
        <begin position="46"/>
        <end position="57"/>
    </location>
</feature>
<organism evidence="5 6">
    <name type="scientific">Streptomyces parvus</name>
    <dbReference type="NCBI Taxonomy" id="66428"/>
    <lineage>
        <taxon>Bacteria</taxon>
        <taxon>Bacillati</taxon>
        <taxon>Actinomycetota</taxon>
        <taxon>Actinomycetes</taxon>
        <taxon>Kitasatosporales</taxon>
        <taxon>Streptomycetaceae</taxon>
        <taxon>Streptomyces</taxon>
    </lineage>
</organism>
<dbReference type="InterPro" id="IPR024412">
    <property type="entry name" value="Lsr2_dim_dom"/>
</dbReference>
<dbReference type="GO" id="GO:0003677">
    <property type="term" value="F:DNA binding"/>
    <property type="evidence" value="ECO:0007669"/>
    <property type="project" value="UniProtKB-KW"/>
</dbReference>
<dbReference type="Pfam" id="PF23359">
    <property type="entry name" value="Lsr2_DNA-bd"/>
    <property type="match status" value="1"/>
</dbReference>
<dbReference type="Gene3D" id="4.10.320.10">
    <property type="entry name" value="E3-binding domain"/>
    <property type="match status" value="1"/>
</dbReference>
<evidence type="ECO:0000259" key="3">
    <source>
        <dbReference type="Pfam" id="PF11774"/>
    </source>
</evidence>
<feature type="compositionally biased region" description="Low complexity" evidence="2">
    <location>
        <begin position="62"/>
        <end position="78"/>
    </location>
</feature>
<dbReference type="GO" id="GO:0016746">
    <property type="term" value="F:acyltransferase activity"/>
    <property type="evidence" value="ECO:0007669"/>
    <property type="project" value="InterPro"/>
</dbReference>
<dbReference type="InterPro" id="IPR055370">
    <property type="entry name" value="Lsr2_DNA-bd"/>
</dbReference>
<dbReference type="InterPro" id="IPR042261">
    <property type="entry name" value="Lsr2-like_dimerization"/>
</dbReference>
<evidence type="ECO:0000256" key="1">
    <source>
        <dbReference type="ARBA" id="ARBA00023125"/>
    </source>
</evidence>
<proteinExistence type="predicted"/>
<evidence type="ECO:0000259" key="4">
    <source>
        <dbReference type="Pfam" id="PF23359"/>
    </source>
</evidence>
<keyword evidence="1" id="KW-0238">DNA-binding</keyword>
<feature type="domain" description="Lsr2 dimerization" evidence="3">
    <location>
        <begin position="1"/>
        <end position="58"/>
    </location>
</feature>
<dbReference type="AlphaFoldDB" id="A0A7K3S141"/>
<dbReference type="EMBL" id="JAAGMP010001046">
    <property type="protein sequence ID" value="NEC21207.1"/>
    <property type="molecule type" value="Genomic_DNA"/>
</dbReference>
<accession>A0A7K3S141</accession>
<gene>
    <name evidence="5" type="ORF">G3I50_23610</name>
</gene>
<reference evidence="5 6" key="1">
    <citation type="submission" date="2020-01" db="EMBL/GenBank/DDBJ databases">
        <title>Insect and environment-associated Actinomycetes.</title>
        <authorList>
            <person name="Currrie C."/>
            <person name="Chevrette M."/>
            <person name="Carlson C."/>
            <person name="Stubbendieck R."/>
            <person name="Wendt-Pienkowski E."/>
        </authorList>
    </citation>
    <scope>NUCLEOTIDE SEQUENCE [LARGE SCALE GENOMIC DNA]</scope>
    <source>
        <strain evidence="5 6">SID7590</strain>
    </source>
</reference>
<comment type="caution">
    <text evidence="5">The sequence shown here is derived from an EMBL/GenBank/DDBJ whole genome shotgun (WGS) entry which is preliminary data.</text>
</comment>
<name>A0A7K3S141_9ACTN</name>
<dbReference type="Pfam" id="PF11774">
    <property type="entry name" value="Lsr2"/>
    <property type="match status" value="1"/>
</dbReference>
<evidence type="ECO:0000256" key="2">
    <source>
        <dbReference type="SAM" id="MobiDB-lite"/>
    </source>
</evidence>
<feature type="domain" description="Lsr2 DNA-binding" evidence="4">
    <location>
        <begin position="79"/>
        <end position="113"/>
    </location>
</feature>